<keyword evidence="2" id="KW-0812">Transmembrane</keyword>
<gene>
    <name evidence="4" type="ORF">PQ472_08380</name>
</gene>
<name>A0ABY7WSD4_9LACO</name>
<feature type="transmembrane region" description="Helical" evidence="2">
    <location>
        <begin position="164"/>
        <end position="182"/>
    </location>
</feature>
<keyword evidence="5" id="KW-1185">Reference proteome</keyword>
<dbReference type="PANTHER" id="PTHR36435:SF1">
    <property type="entry name" value="CAAX AMINO TERMINAL PROTEASE FAMILY PROTEIN"/>
    <property type="match status" value="1"/>
</dbReference>
<dbReference type="RefSeq" id="WP_274259048.1">
    <property type="nucleotide sequence ID" value="NZ_CP117884.1"/>
</dbReference>
<feature type="transmembrane region" description="Helical" evidence="2">
    <location>
        <begin position="221"/>
        <end position="243"/>
    </location>
</feature>
<evidence type="ECO:0000259" key="3">
    <source>
        <dbReference type="Pfam" id="PF02517"/>
    </source>
</evidence>
<dbReference type="Pfam" id="PF02517">
    <property type="entry name" value="Rce1-like"/>
    <property type="match status" value="1"/>
</dbReference>
<keyword evidence="4" id="KW-0378">Hydrolase</keyword>
<feature type="domain" description="CAAX prenyl protease 2/Lysostaphin resistance protein A-like" evidence="3">
    <location>
        <begin position="100"/>
        <end position="200"/>
    </location>
</feature>
<feature type="transmembrane region" description="Helical" evidence="2">
    <location>
        <begin position="12"/>
        <end position="30"/>
    </location>
</feature>
<accession>A0ABY7WSD4</accession>
<dbReference type="InterPro" id="IPR003675">
    <property type="entry name" value="Rce1/LyrA-like_dom"/>
</dbReference>
<reference evidence="4 5" key="1">
    <citation type="submission" date="2023-02" db="EMBL/GenBank/DDBJ databases">
        <title>Genome sequence of Lacticaseibacillus sp. KACC 23028.</title>
        <authorList>
            <person name="Kim S."/>
            <person name="Heo J."/>
            <person name="Kwon S.-W."/>
        </authorList>
    </citation>
    <scope>NUCLEOTIDE SEQUENCE [LARGE SCALE GENOMIC DNA]</scope>
    <source>
        <strain evidence="4 5">KACC 23028</strain>
    </source>
</reference>
<feature type="transmembrane region" description="Helical" evidence="2">
    <location>
        <begin position="42"/>
        <end position="64"/>
    </location>
</feature>
<keyword evidence="2" id="KW-0472">Membrane</keyword>
<proteinExistence type="inferred from homology"/>
<dbReference type="GO" id="GO:0008237">
    <property type="term" value="F:metallopeptidase activity"/>
    <property type="evidence" value="ECO:0007669"/>
    <property type="project" value="UniProtKB-KW"/>
</dbReference>
<evidence type="ECO:0000313" key="4">
    <source>
        <dbReference type="EMBL" id="WDF81939.1"/>
    </source>
</evidence>
<evidence type="ECO:0000256" key="1">
    <source>
        <dbReference type="ARBA" id="ARBA00009067"/>
    </source>
</evidence>
<keyword evidence="4" id="KW-0645">Protease</keyword>
<dbReference type="EMBL" id="CP117884">
    <property type="protein sequence ID" value="WDF81939.1"/>
    <property type="molecule type" value="Genomic_DNA"/>
</dbReference>
<comment type="similarity">
    <text evidence="1">Belongs to the UPF0177 family.</text>
</comment>
<dbReference type="Proteomes" id="UP001220377">
    <property type="component" value="Chromosome"/>
</dbReference>
<evidence type="ECO:0000256" key="2">
    <source>
        <dbReference type="SAM" id="Phobius"/>
    </source>
</evidence>
<sequence length="268" mass="30367">MIRKIDRWPYWARLFSLVAIMFLFAYLFGFGRLIGQWHVTPAVAIILYKVASLFVILGLNWVFLRQKVFYTRLRPATMIILGVIWLLMAELCFYRGQWDRIPAAIIIGLVAAVTEELQFRGMIFGSLLLHLSGRLKRTRAVVISALFFAGAHLTNMAMQSVKATLVQMMFAFGLGLILAVLYQRSGTLLAPMALHFSVDYWSTLTSSHANVFSVVTTYRSGAFTAEFILLGIFIVIALLVALVGRKQRRDRLTDKLQQATALNFKVTY</sequence>
<protein>
    <submittedName>
        <fullName evidence="4">CPBP family intramembrane metalloprotease</fullName>
    </submittedName>
</protein>
<dbReference type="InterPro" id="IPR052710">
    <property type="entry name" value="CAAX_protease"/>
</dbReference>
<keyword evidence="2" id="KW-1133">Transmembrane helix</keyword>
<evidence type="ECO:0000313" key="5">
    <source>
        <dbReference type="Proteomes" id="UP001220377"/>
    </source>
</evidence>
<organism evidence="4 5">
    <name type="scientific">Lacticaseibacillus pabuli</name>
    <dbReference type="NCBI Taxonomy" id="3025672"/>
    <lineage>
        <taxon>Bacteria</taxon>
        <taxon>Bacillati</taxon>
        <taxon>Bacillota</taxon>
        <taxon>Bacilli</taxon>
        <taxon>Lactobacillales</taxon>
        <taxon>Lactobacillaceae</taxon>
        <taxon>Lacticaseibacillus</taxon>
    </lineage>
</organism>
<keyword evidence="4" id="KW-0482">Metalloprotease</keyword>
<dbReference type="PANTHER" id="PTHR36435">
    <property type="entry name" value="SLR1288 PROTEIN"/>
    <property type="match status" value="1"/>
</dbReference>